<evidence type="ECO:0000256" key="5">
    <source>
        <dbReference type="PIRSR" id="PIRSR600223-1"/>
    </source>
</evidence>
<comment type="caution">
    <text evidence="8">The sequence shown here is derived from an EMBL/GenBank/DDBJ whole genome shotgun (WGS) entry which is preliminary data.</text>
</comment>
<evidence type="ECO:0000256" key="6">
    <source>
        <dbReference type="RuleBase" id="RU362042"/>
    </source>
</evidence>
<evidence type="ECO:0000256" key="3">
    <source>
        <dbReference type="ARBA" id="ARBA00013208"/>
    </source>
</evidence>
<dbReference type="AlphaFoldDB" id="A0A6N9TMU0"/>
<evidence type="ECO:0000313" key="8">
    <source>
        <dbReference type="EMBL" id="NDY42449.1"/>
    </source>
</evidence>
<dbReference type="EC" id="3.4.21.89" evidence="3 6"/>
<evidence type="ECO:0000259" key="7">
    <source>
        <dbReference type="Pfam" id="PF10502"/>
    </source>
</evidence>
<dbReference type="GO" id="GO:0006465">
    <property type="term" value="P:signal peptide processing"/>
    <property type="evidence" value="ECO:0007669"/>
    <property type="project" value="InterPro"/>
</dbReference>
<dbReference type="RefSeq" id="WP_163298588.1">
    <property type="nucleotide sequence ID" value="NZ_JAAGRR010000057.1"/>
</dbReference>
<keyword evidence="9" id="KW-1185">Reference proteome</keyword>
<gene>
    <name evidence="8" type="primary">lepB</name>
    <name evidence="8" type="ORF">G3N55_06285</name>
</gene>
<accession>A0A6N9TMU0</accession>
<dbReference type="SUPFAM" id="SSF51306">
    <property type="entry name" value="LexA/Signal peptidase"/>
    <property type="match status" value="1"/>
</dbReference>
<reference evidence="8 9" key="1">
    <citation type="submission" date="2020-02" db="EMBL/GenBank/DDBJ databases">
        <title>Comparative genomics of sulfur disproportionating microorganisms.</title>
        <authorList>
            <person name="Ward L.M."/>
            <person name="Bertran E."/>
            <person name="Johnston D.T."/>
        </authorList>
    </citation>
    <scope>NUCLEOTIDE SEQUENCE [LARGE SCALE GENOMIC DNA]</scope>
    <source>
        <strain evidence="8 9">DSM 100025</strain>
    </source>
</reference>
<dbReference type="InterPro" id="IPR036286">
    <property type="entry name" value="LexA/Signal_pep-like_sf"/>
</dbReference>
<keyword evidence="6" id="KW-0645">Protease</keyword>
<keyword evidence="6" id="KW-0472">Membrane</keyword>
<dbReference type="InterPro" id="IPR000223">
    <property type="entry name" value="Pept_S26A_signal_pept_1"/>
</dbReference>
<dbReference type="InterPro" id="IPR019533">
    <property type="entry name" value="Peptidase_S26"/>
</dbReference>
<dbReference type="Gene3D" id="2.10.109.10">
    <property type="entry name" value="Umud Fragment, subunit A"/>
    <property type="match status" value="1"/>
</dbReference>
<dbReference type="PROSITE" id="PS00760">
    <property type="entry name" value="SPASE_I_2"/>
    <property type="match status" value="1"/>
</dbReference>
<dbReference type="NCBIfam" id="TIGR02227">
    <property type="entry name" value="sigpep_I_bact"/>
    <property type="match status" value="1"/>
</dbReference>
<keyword evidence="4 6" id="KW-0378">Hydrolase</keyword>
<name>A0A6N9TMU0_DISTH</name>
<keyword evidence="6" id="KW-0812">Transmembrane</keyword>
<comment type="similarity">
    <text evidence="2 6">Belongs to the peptidase S26 family.</text>
</comment>
<dbReference type="Proteomes" id="UP000469346">
    <property type="component" value="Unassembled WGS sequence"/>
</dbReference>
<comment type="subcellular location">
    <subcellularLocation>
        <location evidence="6">Membrane</location>
        <topology evidence="6">Single-pass type II membrane protein</topology>
    </subcellularLocation>
</comment>
<dbReference type="PANTHER" id="PTHR43390">
    <property type="entry name" value="SIGNAL PEPTIDASE I"/>
    <property type="match status" value="1"/>
</dbReference>
<dbReference type="EMBL" id="JAAGRR010000057">
    <property type="protein sequence ID" value="NDY42449.1"/>
    <property type="molecule type" value="Genomic_DNA"/>
</dbReference>
<organism evidence="8 9">
    <name type="scientific">Dissulfurirhabdus thermomarina</name>
    <dbReference type="NCBI Taxonomy" id="1765737"/>
    <lineage>
        <taxon>Bacteria</taxon>
        <taxon>Deltaproteobacteria</taxon>
        <taxon>Dissulfurirhabdaceae</taxon>
        <taxon>Dissulfurirhabdus</taxon>
    </lineage>
</organism>
<feature type="active site" evidence="5">
    <location>
        <position position="93"/>
    </location>
</feature>
<proteinExistence type="inferred from homology"/>
<sequence length="170" mass="19302">MLETMRAADLAKRWLFPPLRRRALLRMVLVAGGAWLVFGHVLLPVRIHGRSMEPTYRDGGFNLVCLLRYRRSPPQRGDVVAVRLAGRRVLLLKRVVALPGETVAFREGRLLVNGRPLPEPYVRFRGSWNLPPRRVRPGHYYLVGDNRSGPMEAHVFGQAPAERIVGGPLW</sequence>
<keyword evidence="6" id="KW-1133">Transmembrane helix</keyword>
<evidence type="ECO:0000256" key="2">
    <source>
        <dbReference type="ARBA" id="ARBA00009370"/>
    </source>
</evidence>
<protein>
    <recommendedName>
        <fullName evidence="3 6">Signal peptidase I</fullName>
        <ecNumber evidence="3 6">3.4.21.89</ecNumber>
    </recommendedName>
</protein>
<dbReference type="Pfam" id="PF10502">
    <property type="entry name" value="Peptidase_S26"/>
    <property type="match status" value="1"/>
</dbReference>
<feature type="active site" evidence="5">
    <location>
        <position position="51"/>
    </location>
</feature>
<feature type="domain" description="Peptidase S26" evidence="7">
    <location>
        <begin position="22"/>
        <end position="166"/>
    </location>
</feature>
<evidence type="ECO:0000256" key="4">
    <source>
        <dbReference type="ARBA" id="ARBA00022801"/>
    </source>
</evidence>
<dbReference type="GO" id="GO:0009003">
    <property type="term" value="F:signal peptidase activity"/>
    <property type="evidence" value="ECO:0007669"/>
    <property type="project" value="UniProtKB-EC"/>
</dbReference>
<dbReference type="CDD" id="cd06462">
    <property type="entry name" value="Peptidase_S24_S26"/>
    <property type="match status" value="1"/>
</dbReference>
<dbReference type="PRINTS" id="PR00727">
    <property type="entry name" value="LEADERPTASE"/>
</dbReference>
<evidence type="ECO:0000313" key="9">
    <source>
        <dbReference type="Proteomes" id="UP000469346"/>
    </source>
</evidence>
<dbReference type="PANTHER" id="PTHR43390:SF1">
    <property type="entry name" value="CHLOROPLAST PROCESSING PEPTIDASE"/>
    <property type="match status" value="1"/>
</dbReference>
<evidence type="ECO:0000256" key="1">
    <source>
        <dbReference type="ARBA" id="ARBA00000677"/>
    </source>
</evidence>
<dbReference type="InterPro" id="IPR019757">
    <property type="entry name" value="Pept_S26A_signal_pept_1_Lys-AS"/>
</dbReference>
<comment type="catalytic activity">
    <reaction evidence="1 6">
        <text>Cleavage of hydrophobic, N-terminal signal or leader sequences from secreted and periplasmic proteins.</text>
        <dbReference type="EC" id="3.4.21.89"/>
    </reaction>
</comment>
<dbReference type="GO" id="GO:0004252">
    <property type="term" value="F:serine-type endopeptidase activity"/>
    <property type="evidence" value="ECO:0007669"/>
    <property type="project" value="InterPro"/>
</dbReference>
<dbReference type="GO" id="GO:0016020">
    <property type="term" value="C:membrane"/>
    <property type="evidence" value="ECO:0007669"/>
    <property type="project" value="UniProtKB-SubCell"/>
</dbReference>
<feature type="transmembrane region" description="Helical" evidence="6">
    <location>
        <begin position="23"/>
        <end position="43"/>
    </location>
</feature>